<accession>A0AAE0TMB8</accession>
<dbReference type="SUPFAM" id="SSF52218">
    <property type="entry name" value="Flavoproteins"/>
    <property type="match status" value="1"/>
</dbReference>
<reference evidence="1" key="1">
    <citation type="submission" date="2023-07" db="EMBL/GenBank/DDBJ databases">
        <title>Black Yeasts Isolated from many extreme environments.</title>
        <authorList>
            <person name="Coleine C."/>
            <person name="Stajich J.E."/>
            <person name="Selbmann L."/>
        </authorList>
    </citation>
    <scope>NUCLEOTIDE SEQUENCE</scope>
    <source>
        <strain evidence="1">CCFEE 5485</strain>
    </source>
</reference>
<name>A0AAE0TMB8_9PEZI</name>
<dbReference type="AlphaFoldDB" id="A0AAE0TMB8"/>
<evidence type="ECO:0000313" key="1">
    <source>
        <dbReference type="EMBL" id="KAK3669718.1"/>
    </source>
</evidence>
<proteinExistence type="predicted"/>
<dbReference type="Proteomes" id="UP001274830">
    <property type="component" value="Unassembled WGS sequence"/>
</dbReference>
<dbReference type="EMBL" id="JAUTXT010000074">
    <property type="protein sequence ID" value="KAK3669718.1"/>
    <property type="molecule type" value="Genomic_DNA"/>
</dbReference>
<gene>
    <name evidence="1" type="ORF">LTR78_010401</name>
</gene>
<sequence>MANKVHGNGDLNNTAVLRKTIITVPDPPYARRTLAVPEGEDDSAIRAKFRPFLLHDDLASSDWVARLELSTALKMAEADMQRTDGDRLKVMVLFGSMRSRSYSRLLAFGCARIVFRLGCDVRIYEPNGLPVKDDIQHDHPKAGSISVLIHRQYTVVHTCEAEPTHSCG</sequence>
<dbReference type="GO" id="GO:0016655">
    <property type="term" value="F:oxidoreductase activity, acting on NAD(P)H, quinone or similar compound as acceptor"/>
    <property type="evidence" value="ECO:0007669"/>
    <property type="project" value="TreeGrafter"/>
</dbReference>
<dbReference type="InterPro" id="IPR014063">
    <property type="entry name" value="Arsenate-R_ArsH"/>
</dbReference>
<dbReference type="PANTHER" id="PTHR43590:SF1">
    <property type="entry name" value="ARSENIC RESISTANCE PROTEIN ARSH (AFU_ORTHOLOGUE AFUA_5G15030)"/>
    <property type="match status" value="1"/>
</dbReference>
<dbReference type="PANTHER" id="PTHR43590">
    <property type="entry name" value="ARSENIC RESISTANCE PROTEIN ARSH (AFU_ORTHOLOGUE AFUA_5G15030)"/>
    <property type="match status" value="1"/>
</dbReference>
<dbReference type="InterPro" id="IPR029039">
    <property type="entry name" value="Flavoprotein-like_sf"/>
</dbReference>
<dbReference type="Gene3D" id="3.40.50.360">
    <property type="match status" value="1"/>
</dbReference>
<protein>
    <submittedName>
        <fullName evidence="1">Uncharacterized protein</fullName>
    </submittedName>
</protein>
<evidence type="ECO:0000313" key="2">
    <source>
        <dbReference type="Proteomes" id="UP001274830"/>
    </source>
</evidence>
<comment type="caution">
    <text evidence="1">The sequence shown here is derived from an EMBL/GenBank/DDBJ whole genome shotgun (WGS) entry which is preliminary data.</text>
</comment>
<keyword evidence="2" id="KW-1185">Reference proteome</keyword>
<organism evidence="1 2">
    <name type="scientific">Recurvomyces mirabilis</name>
    <dbReference type="NCBI Taxonomy" id="574656"/>
    <lineage>
        <taxon>Eukaryota</taxon>
        <taxon>Fungi</taxon>
        <taxon>Dikarya</taxon>
        <taxon>Ascomycota</taxon>
        <taxon>Pezizomycotina</taxon>
        <taxon>Dothideomycetes</taxon>
        <taxon>Dothideomycetidae</taxon>
        <taxon>Mycosphaerellales</taxon>
        <taxon>Teratosphaeriaceae</taxon>
        <taxon>Recurvomyces</taxon>
    </lineage>
</organism>